<dbReference type="PANTHER" id="PTHR31632">
    <property type="entry name" value="IRON TRANSPORTER FTH1"/>
    <property type="match status" value="1"/>
</dbReference>
<dbReference type="EMBL" id="CP020773">
    <property type="protein sequence ID" value="ARJ51157.1"/>
    <property type="molecule type" value="Genomic_DNA"/>
</dbReference>
<evidence type="ECO:0000256" key="7">
    <source>
        <dbReference type="SAM" id="SignalP"/>
    </source>
</evidence>
<evidence type="ECO:0000313" key="8">
    <source>
        <dbReference type="EMBL" id="ARJ51157.1"/>
    </source>
</evidence>
<protein>
    <recommendedName>
        <fullName evidence="10">FTR1 family iron permease</fullName>
    </recommendedName>
</protein>
<evidence type="ECO:0000313" key="9">
    <source>
        <dbReference type="Proteomes" id="UP000242864"/>
    </source>
</evidence>
<feature type="transmembrane region" description="Helical" evidence="6">
    <location>
        <begin position="356"/>
        <end position="380"/>
    </location>
</feature>
<feature type="transmembrane region" description="Helical" evidence="6">
    <location>
        <begin position="539"/>
        <end position="567"/>
    </location>
</feature>
<name>A0AAC9RWG8_9STAP</name>
<feature type="transmembrane region" description="Helical" evidence="6">
    <location>
        <begin position="498"/>
        <end position="519"/>
    </location>
</feature>
<dbReference type="AlphaFoldDB" id="A0AAC9RWG8"/>
<dbReference type="Pfam" id="PF03239">
    <property type="entry name" value="FTR1"/>
    <property type="match status" value="1"/>
</dbReference>
<accession>A0AAC9RWG8</accession>
<evidence type="ECO:0000256" key="3">
    <source>
        <dbReference type="ARBA" id="ARBA00022692"/>
    </source>
</evidence>
<comment type="similarity">
    <text evidence="2">Belongs to the oxidase-dependent Fe transporter (OFeT) (TC 9.A.10.1) family.</text>
</comment>
<proteinExistence type="inferred from homology"/>
<evidence type="ECO:0000256" key="2">
    <source>
        <dbReference type="ARBA" id="ARBA00008333"/>
    </source>
</evidence>
<evidence type="ECO:0008006" key="10">
    <source>
        <dbReference type="Google" id="ProtNLM"/>
    </source>
</evidence>
<evidence type="ECO:0000256" key="4">
    <source>
        <dbReference type="ARBA" id="ARBA00022989"/>
    </source>
</evidence>
<dbReference type="Proteomes" id="UP000242864">
    <property type="component" value="Chromosome"/>
</dbReference>
<feature type="transmembrane region" description="Helical" evidence="6">
    <location>
        <begin position="392"/>
        <end position="409"/>
    </location>
</feature>
<feature type="transmembrane region" description="Helical" evidence="6">
    <location>
        <begin position="430"/>
        <end position="447"/>
    </location>
</feature>
<feature type="transmembrane region" description="Helical" evidence="6">
    <location>
        <begin position="453"/>
        <end position="486"/>
    </location>
</feature>
<keyword evidence="3 6" id="KW-0812">Transmembrane</keyword>
<dbReference type="RefSeq" id="WP_085237629.1">
    <property type="nucleotide sequence ID" value="NZ_CP020773.1"/>
</dbReference>
<dbReference type="PANTHER" id="PTHR31632:SF2">
    <property type="entry name" value="PLASMA MEMBRANE IRON PERMEASE"/>
    <property type="match status" value="1"/>
</dbReference>
<comment type="subcellular location">
    <subcellularLocation>
        <location evidence="1">Membrane</location>
        <topology evidence="1">Multi-pass membrane protein</topology>
    </subcellularLocation>
</comment>
<feature type="chain" id="PRO_5042280001" description="FTR1 family iron permease" evidence="7">
    <location>
        <begin position="27"/>
        <end position="574"/>
    </location>
</feature>
<reference evidence="8 9" key="1">
    <citation type="submission" date="2017-04" db="EMBL/GenBank/DDBJ databases">
        <authorList>
            <person name="Veseli I.A."/>
            <person name="Tang C."/>
            <person name="Pombert J.-F."/>
        </authorList>
    </citation>
    <scope>NUCLEOTIDE SEQUENCE [LARGE SCALE GENOMIC DNA]</scope>
    <source>
        <strain evidence="8 9">ATCC 700373</strain>
    </source>
</reference>
<organism evidence="8 9">
    <name type="scientific">Staphylococcus lutrae</name>
    <dbReference type="NCBI Taxonomy" id="155085"/>
    <lineage>
        <taxon>Bacteria</taxon>
        <taxon>Bacillati</taxon>
        <taxon>Bacillota</taxon>
        <taxon>Bacilli</taxon>
        <taxon>Bacillales</taxon>
        <taxon>Staphylococcaceae</taxon>
        <taxon>Staphylococcus</taxon>
    </lineage>
</organism>
<keyword evidence="7" id="KW-0732">Signal</keyword>
<keyword evidence="5 6" id="KW-0472">Membrane</keyword>
<sequence length="574" mass="65224">MKHYLIKCVIVAILLSAFTKILPVTAAENEKDFNDVYVAISDAKSALQNKNQSDTAKKNSIEQVEKQVHALKLDHSEEGQRVASDLKNLNTAQSTEKQKAQLSELTKSLIAYEKTHNQTDNKAAIKTLQSLINQQESVIKKAIKDNNQEKLKQINGTLNSIWTKHESVIRNKNVDQYGQIEVYLMQLRVSIEKEPLNTQKVDSSWQSFKSAINQADQTVGNKHKRQYHATDLNIYLNQSIQAIDRGDLKQADQSLSQFIKTWPYVEGQIQTKNISLYNKIENRIPYYQGILDNTNKDDVKKALTTINQEIAETVGKQGYTSWDVMLIFLREGLEVLLIVMTLTTMTRQMHDRKGTVSVLGGAIAGLIISLLLAFLFIRLLGDSGILREGMEAALGLIAVFLMYIVGIWMHQRSNARRWDAMMQSMYNKAVQNRNLLLLGTIGGITVLREGVEIIVFYMGMVGSITAIHFILGIVYALAILTVFAFLYRFIIKLIPIYYIFKFLSFILFIMAFKMLGMSIQKLQLLDIISRHSLENVPTLSWVGFYPTIETLVAQMIFMIFVGLIYTFKANKKPK</sequence>
<keyword evidence="4 6" id="KW-1133">Transmembrane helix</keyword>
<dbReference type="GO" id="GO:0033573">
    <property type="term" value="C:high-affinity iron permease complex"/>
    <property type="evidence" value="ECO:0007669"/>
    <property type="project" value="InterPro"/>
</dbReference>
<dbReference type="InterPro" id="IPR004923">
    <property type="entry name" value="FTR1/Fip1/EfeU"/>
</dbReference>
<evidence type="ECO:0000256" key="5">
    <source>
        <dbReference type="ARBA" id="ARBA00023136"/>
    </source>
</evidence>
<dbReference type="KEGG" id="slz:B5P37_07480"/>
<evidence type="ECO:0000256" key="1">
    <source>
        <dbReference type="ARBA" id="ARBA00004141"/>
    </source>
</evidence>
<feature type="signal peptide" evidence="7">
    <location>
        <begin position="1"/>
        <end position="26"/>
    </location>
</feature>
<gene>
    <name evidence="8" type="ORF">B5P37_07480</name>
</gene>
<keyword evidence="9" id="KW-1185">Reference proteome</keyword>
<evidence type="ECO:0000256" key="6">
    <source>
        <dbReference type="SAM" id="Phobius"/>
    </source>
</evidence>
<dbReference type="GO" id="GO:0015093">
    <property type="term" value="F:ferrous iron transmembrane transporter activity"/>
    <property type="evidence" value="ECO:0007669"/>
    <property type="project" value="TreeGrafter"/>
</dbReference>